<sequence>MDDWSAWIGREERRTDRVDPALVARWVATLDREPANPDLLPQGLHWCLCTPDAPTAGLGTDGHPRRDESAESFMPPVPLPRRMWASSKVEFHTPMRIGDEVRRTSRIQSVTAKQGGSGHLVFVEVQHDTRSDGSLAVRETQSLVYREAAPAGAPPVPPEPTCDEFDPEPWQSHRSLVPTEPLLFRYSALTFNSHRIHYDLAYATNEEGYRGLVVHGPLTATLLLDLAARELGDNILKTFAFRGVSPAICGEMLHLVLRSNDQGLELGAFAVDGRQVMTASATR</sequence>
<dbReference type="EMBL" id="JBHSDR010000003">
    <property type="protein sequence ID" value="MFC4294282.1"/>
    <property type="molecule type" value="Genomic_DNA"/>
</dbReference>
<name>A0ABV8RLU2_9SPHN</name>
<gene>
    <name evidence="3" type="ORF">ACFO0A_04330</name>
</gene>
<feature type="region of interest" description="Disordered" evidence="1">
    <location>
        <begin position="58"/>
        <end position="78"/>
    </location>
</feature>
<proteinExistence type="predicted"/>
<comment type="caution">
    <text evidence="3">The sequence shown here is derived from an EMBL/GenBank/DDBJ whole genome shotgun (WGS) entry which is preliminary data.</text>
</comment>
<dbReference type="Gene3D" id="3.10.129.10">
    <property type="entry name" value="Hotdog Thioesterase"/>
    <property type="match status" value="1"/>
</dbReference>
<evidence type="ECO:0000259" key="2">
    <source>
        <dbReference type="Pfam" id="PF13452"/>
    </source>
</evidence>
<dbReference type="Proteomes" id="UP001595828">
    <property type="component" value="Unassembled WGS sequence"/>
</dbReference>
<feature type="region of interest" description="Disordered" evidence="1">
    <location>
        <begin position="150"/>
        <end position="170"/>
    </location>
</feature>
<evidence type="ECO:0000256" key="1">
    <source>
        <dbReference type="SAM" id="MobiDB-lite"/>
    </source>
</evidence>
<keyword evidence="4" id="KW-1185">Reference proteome</keyword>
<organism evidence="3 4">
    <name type="scientific">Novosphingobium tardum</name>
    <dbReference type="NCBI Taxonomy" id="1538021"/>
    <lineage>
        <taxon>Bacteria</taxon>
        <taxon>Pseudomonadati</taxon>
        <taxon>Pseudomonadota</taxon>
        <taxon>Alphaproteobacteria</taxon>
        <taxon>Sphingomonadales</taxon>
        <taxon>Sphingomonadaceae</taxon>
        <taxon>Novosphingobium</taxon>
    </lineage>
</organism>
<dbReference type="InterPro" id="IPR039569">
    <property type="entry name" value="FAS1-like_DH_region"/>
</dbReference>
<dbReference type="InterPro" id="IPR052741">
    <property type="entry name" value="Mitochondrial_HTD2"/>
</dbReference>
<evidence type="ECO:0000313" key="4">
    <source>
        <dbReference type="Proteomes" id="UP001595828"/>
    </source>
</evidence>
<dbReference type="Pfam" id="PF13452">
    <property type="entry name" value="FAS1_DH_region"/>
    <property type="match status" value="1"/>
</dbReference>
<dbReference type="PANTHER" id="PTHR28152">
    <property type="entry name" value="HYDROXYACYL-THIOESTER DEHYDRATASE TYPE 2, MITOCHONDRIAL"/>
    <property type="match status" value="1"/>
</dbReference>
<dbReference type="InterPro" id="IPR029069">
    <property type="entry name" value="HotDog_dom_sf"/>
</dbReference>
<dbReference type="RefSeq" id="WP_379537739.1">
    <property type="nucleotide sequence ID" value="NZ_JBHSDR010000003.1"/>
</dbReference>
<reference evidence="4" key="1">
    <citation type="journal article" date="2019" name="Int. J. Syst. Evol. Microbiol.">
        <title>The Global Catalogue of Microorganisms (GCM) 10K type strain sequencing project: providing services to taxonomists for standard genome sequencing and annotation.</title>
        <authorList>
            <consortium name="The Broad Institute Genomics Platform"/>
            <consortium name="The Broad Institute Genome Sequencing Center for Infectious Disease"/>
            <person name="Wu L."/>
            <person name="Ma J."/>
        </authorList>
    </citation>
    <scope>NUCLEOTIDE SEQUENCE [LARGE SCALE GENOMIC DNA]</scope>
    <source>
        <strain evidence="4">CGMCC 1.12989</strain>
    </source>
</reference>
<dbReference type="SUPFAM" id="SSF54637">
    <property type="entry name" value="Thioesterase/thiol ester dehydrase-isomerase"/>
    <property type="match status" value="2"/>
</dbReference>
<accession>A0ABV8RLU2</accession>
<protein>
    <submittedName>
        <fullName evidence="3">MaoC family dehydratase N-terminal domain-containing protein</fullName>
    </submittedName>
</protein>
<evidence type="ECO:0000313" key="3">
    <source>
        <dbReference type="EMBL" id="MFC4294282.1"/>
    </source>
</evidence>
<dbReference type="PANTHER" id="PTHR28152:SF1">
    <property type="entry name" value="HYDROXYACYL-THIOESTER DEHYDRATASE TYPE 2, MITOCHONDRIAL"/>
    <property type="match status" value="1"/>
</dbReference>
<feature type="domain" description="FAS1-like dehydratase" evidence="2">
    <location>
        <begin position="43"/>
        <end position="130"/>
    </location>
</feature>